<gene>
    <name evidence="2" type="ORF">FBZ90_1018</name>
</gene>
<organism evidence="2 3">
    <name type="scientific">Nitrospirillum amazonense</name>
    <dbReference type="NCBI Taxonomy" id="28077"/>
    <lineage>
        <taxon>Bacteria</taxon>
        <taxon>Pseudomonadati</taxon>
        <taxon>Pseudomonadota</taxon>
        <taxon>Alphaproteobacteria</taxon>
        <taxon>Rhodospirillales</taxon>
        <taxon>Azospirillaceae</taxon>
        <taxon>Nitrospirillum</taxon>
    </lineage>
</organism>
<name>A0A560HGV0_9PROT</name>
<evidence type="ECO:0000313" key="2">
    <source>
        <dbReference type="EMBL" id="TWB45676.1"/>
    </source>
</evidence>
<proteinExistence type="predicted"/>
<protein>
    <submittedName>
        <fullName evidence="2">Uncharacterized protein</fullName>
    </submittedName>
</protein>
<reference evidence="2 3" key="1">
    <citation type="submission" date="2019-06" db="EMBL/GenBank/DDBJ databases">
        <title>Genomic Encyclopedia of Type Strains, Phase IV (KMG-V): Genome sequencing to study the core and pangenomes of soil and plant-associated prokaryotes.</title>
        <authorList>
            <person name="Whitman W."/>
        </authorList>
    </citation>
    <scope>NUCLEOTIDE SEQUENCE [LARGE SCALE GENOMIC DNA]</scope>
    <source>
        <strain evidence="2 3">BR 11622</strain>
    </source>
</reference>
<accession>A0A560HGV0</accession>
<evidence type="ECO:0000256" key="1">
    <source>
        <dbReference type="SAM" id="MobiDB-lite"/>
    </source>
</evidence>
<dbReference type="OrthoDB" id="7365130at2"/>
<dbReference type="Proteomes" id="UP000315751">
    <property type="component" value="Unassembled WGS sequence"/>
</dbReference>
<feature type="region of interest" description="Disordered" evidence="1">
    <location>
        <begin position="1"/>
        <end position="29"/>
    </location>
</feature>
<comment type="caution">
    <text evidence="2">The sequence shown here is derived from an EMBL/GenBank/DDBJ whole genome shotgun (WGS) entry which is preliminary data.</text>
</comment>
<dbReference type="RefSeq" id="WP_145728795.1">
    <property type="nucleotide sequence ID" value="NZ_VITR01000001.1"/>
</dbReference>
<sequence>MTITADVLAAPLSSPQAGPGGSGSAGSGSGGLGSELMGYLLIAYAMGSAARREGHSLLSNPFEATDPLGSLGDVADADAWRDGWLSGG</sequence>
<dbReference type="AlphaFoldDB" id="A0A560HGV0"/>
<feature type="compositionally biased region" description="Gly residues" evidence="1">
    <location>
        <begin position="18"/>
        <end position="29"/>
    </location>
</feature>
<feature type="compositionally biased region" description="Low complexity" evidence="1">
    <location>
        <begin position="8"/>
        <end position="17"/>
    </location>
</feature>
<dbReference type="EMBL" id="VITR01000001">
    <property type="protein sequence ID" value="TWB45676.1"/>
    <property type="molecule type" value="Genomic_DNA"/>
</dbReference>
<evidence type="ECO:0000313" key="3">
    <source>
        <dbReference type="Proteomes" id="UP000315751"/>
    </source>
</evidence>
<keyword evidence="3" id="KW-1185">Reference proteome</keyword>